<gene>
    <name evidence="2" type="ORF">OVA965_LOCUS35055</name>
    <name evidence="3" type="ORF">TMI583_LOCUS36008</name>
</gene>
<dbReference type="AlphaFoldDB" id="A0A8S2FFX4"/>
<evidence type="ECO:0000313" key="4">
    <source>
        <dbReference type="Proteomes" id="UP000677228"/>
    </source>
</evidence>
<dbReference type="EMBL" id="CAJOBA010051978">
    <property type="protein sequence ID" value="CAF4250308.1"/>
    <property type="molecule type" value="Genomic_DNA"/>
</dbReference>
<evidence type="ECO:0000256" key="1">
    <source>
        <dbReference type="ARBA" id="ARBA00023157"/>
    </source>
</evidence>
<dbReference type="SUPFAM" id="SSF57424">
    <property type="entry name" value="LDL receptor-like module"/>
    <property type="match status" value="1"/>
</dbReference>
<comment type="caution">
    <text evidence="2">The sequence shown here is derived from an EMBL/GenBank/DDBJ whole genome shotgun (WGS) entry which is preliminary data.</text>
</comment>
<proteinExistence type="predicted"/>
<dbReference type="InterPro" id="IPR036055">
    <property type="entry name" value="LDL_receptor-like_sf"/>
</dbReference>
<dbReference type="EMBL" id="CAJNOK010030125">
    <property type="protein sequence ID" value="CAF1456409.1"/>
    <property type="molecule type" value="Genomic_DNA"/>
</dbReference>
<dbReference type="InterPro" id="IPR002172">
    <property type="entry name" value="LDrepeatLR_classA_rpt"/>
</dbReference>
<dbReference type="Proteomes" id="UP000682733">
    <property type="component" value="Unassembled WGS sequence"/>
</dbReference>
<protein>
    <submittedName>
        <fullName evidence="2">Uncharacterized protein</fullName>
    </submittedName>
</protein>
<evidence type="ECO:0000313" key="3">
    <source>
        <dbReference type="EMBL" id="CAF4250308.1"/>
    </source>
</evidence>
<dbReference type="Gene3D" id="4.10.400.10">
    <property type="entry name" value="Low-density Lipoprotein Receptor"/>
    <property type="match status" value="1"/>
</dbReference>
<dbReference type="Pfam" id="PF00057">
    <property type="entry name" value="Ldl_recept_a"/>
    <property type="match status" value="1"/>
</dbReference>
<dbReference type="Proteomes" id="UP000677228">
    <property type="component" value="Unassembled WGS sequence"/>
</dbReference>
<feature type="non-terminal residue" evidence="2">
    <location>
        <position position="1"/>
    </location>
</feature>
<reference evidence="2" key="1">
    <citation type="submission" date="2021-02" db="EMBL/GenBank/DDBJ databases">
        <authorList>
            <person name="Nowell W R."/>
        </authorList>
    </citation>
    <scope>NUCLEOTIDE SEQUENCE</scope>
</reference>
<dbReference type="PRINTS" id="PR00261">
    <property type="entry name" value="LDLRECEPTOR"/>
</dbReference>
<accession>A0A8S2FFX4</accession>
<keyword evidence="1" id="KW-1015">Disulfide bond</keyword>
<evidence type="ECO:0000313" key="2">
    <source>
        <dbReference type="EMBL" id="CAF1456409.1"/>
    </source>
</evidence>
<organism evidence="2 4">
    <name type="scientific">Didymodactylos carnosus</name>
    <dbReference type="NCBI Taxonomy" id="1234261"/>
    <lineage>
        <taxon>Eukaryota</taxon>
        <taxon>Metazoa</taxon>
        <taxon>Spiralia</taxon>
        <taxon>Gnathifera</taxon>
        <taxon>Rotifera</taxon>
        <taxon>Eurotatoria</taxon>
        <taxon>Bdelloidea</taxon>
        <taxon>Philodinida</taxon>
        <taxon>Philodinidae</taxon>
        <taxon>Didymodactylos</taxon>
    </lineage>
</organism>
<sequence length="150" mass="17538">RSQNVLGVRAVNQARKWTGIRRTINATCYQQCPDMINKIKVECLDWREVCDGKIDCWHAIDESSMCFELERNHCDNELEYRCRMGTCISKSFGFDIYPDCMDDSDEVDTKVVTRRYSVRMFSSTIECGEHFCGHAQFSCNDGQCLRNYFH</sequence>
<name>A0A8S2FFX4_9BILA</name>